<keyword evidence="2" id="KW-1185">Reference proteome</keyword>
<gene>
    <name evidence="1" type="ORF">BT62DRAFT_999760</name>
</gene>
<dbReference type="AlphaFoldDB" id="A0A9P7W404"/>
<sequence length="74" mass="7385">MNAQRSAHSELSHAAGVRLVIDLACGTLPGRVANVNAGLDLGSSTTVVAFGDEYADAGRESGSTQAAALANRSG</sequence>
<dbReference type="EMBL" id="MU250524">
    <property type="protein sequence ID" value="KAG7452020.1"/>
    <property type="molecule type" value="Genomic_DNA"/>
</dbReference>
<comment type="caution">
    <text evidence="1">The sequence shown here is derived from an EMBL/GenBank/DDBJ whole genome shotgun (WGS) entry which is preliminary data.</text>
</comment>
<dbReference type="RefSeq" id="XP_043045520.1">
    <property type="nucleotide sequence ID" value="XM_043190842.1"/>
</dbReference>
<dbReference type="GeneID" id="66113139"/>
<protein>
    <submittedName>
        <fullName evidence="1">Uncharacterized protein</fullName>
    </submittedName>
</protein>
<evidence type="ECO:0000313" key="1">
    <source>
        <dbReference type="EMBL" id="KAG7452020.1"/>
    </source>
</evidence>
<organism evidence="1 2">
    <name type="scientific">Guyanagaster necrorhizus</name>
    <dbReference type="NCBI Taxonomy" id="856835"/>
    <lineage>
        <taxon>Eukaryota</taxon>
        <taxon>Fungi</taxon>
        <taxon>Dikarya</taxon>
        <taxon>Basidiomycota</taxon>
        <taxon>Agaricomycotina</taxon>
        <taxon>Agaricomycetes</taxon>
        <taxon>Agaricomycetidae</taxon>
        <taxon>Agaricales</taxon>
        <taxon>Marasmiineae</taxon>
        <taxon>Physalacriaceae</taxon>
        <taxon>Guyanagaster</taxon>
    </lineage>
</organism>
<dbReference type="Proteomes" id="UP000812287">
    <property type="component" value="Unassembled WGS sequence"/>
</dbReference>
<proteinExistence type="predicted"/>
<accession>A0A9P7W404</accession>
<name>A0A9P7W404_9AGAR</name>
<evidence type="ECO:0000313" key="2">
    <source>
        <dbReference type="Proteomes" id="UP000812287"/>
    </source>
</evidence>
<reference evidence="1" key="1">
    <citation type="submission" date="2020-11" db="EMBL/GenBank/DDBJ databases">
        <title>Adaptations for nitrogen fixation in a non-lichenized fungal sporocarp promotes dispersal by wood-feeding termites.</title>
        <authorList>
            <consortium name="DOE Joint Genome Institute"/>
            <person name="Koch R.A."/>
            <person name="Yoon G."/>
            <person name="Arayal U."/>
            <person name="Lail K."/>
            <person name="Amirebrahimi M."/>
            <person name="Labutti K."/>
            <person name="Lipzen A."/>
            <person name="Riley R."/>
            <person name="Barry K."/>
            <person name="Henrissat B."/>
            <person name="Grigoriev I.V."/>
            <person name="Herr J.R."/>
            <person name="Aime M.C."/>
        </authorList>
    </citation>
    <scope>NUCLEOTIDE SEQUENCE</scope>
    <source>
        <strain evidence="1">MCA 3950</strain>
    </source>
</reference>